<reference evidence="1 2" key="1">
    <citation type="submission" date="2017-04" db="EMBL/GenBank/DDBJ databases">
        <authorList>
            <person name="Afonso C.L."/>
            <person name="Miller P.J."/>
            <person name="Scott M.A."/>
            <person name="Spackman E."/>
            <person name="Goraichik I."/>
            <person name="Dimitrov K.M."/>
            <person name="Suarez D.L."/>
            <person name="Swayne D.E."/>
        </authorList>
    </citation>
    <scope>NUCLEOTIDE SEQUENCE [LARGE SCALE GENOMIC DNA]</scope>
    <source>
        <strain evidence="1 2">DSM 12816</strain>
    </source>
</reference>
<dbReference type="SUPFAM" id="SSF55008">
    <property type="entry name" value="HMA, heavy metal-associated domain"/>
    <property type="match status" value="1"/>
</dbReference>
<dbReference type="InterPro" id="IPR036163">
    <property type="entry name" value="HMA_dom_sf"/>
</dbReference>
<dbReference type="EMBL" id="FWXW01000002">
    <property type="protein sequence ID" value="SMC50858.1"/>
    <property type="molecule type" value="Genomic_DNA"/>
</dbReference>
<evidence type="ECO:0000313" key="1">
    <source>
        <dbReference type="EMBL" id="SMC50858.1"/>
    </source>
</evidence>
<dbReference type="InterPro" id="IPR006121">
    <property type="entry name" value="HMA_dom"/>
</dbReference>
<proteinExistence type="predicted"/>
<gene>
    <name evidence="1" type="ORF">SAMN02745168_1310</name>
</gene>
<dbReference type="Gene3D" id="3.30.70.100">
    <property type="match status" value="1"/>
</dbReference>
<dbReference type="OrthoDB" id="1913655at2"/>
<dbReference type="CDD" id="cd00371">
    <property type="entry name" value="HMA"/>
    <property type="match status" value="1"/>
</dbReference>
<evidence type="ECO:0000313" key="2">
    <source>
        <dbReference type="Proteomes" id="UP000192790"/>
    </source>
</evidence>
<keyword evidence="2" id="KW-1185">Reference proteome</keyword>
<organism evidence="1 2">
    <name type="scientific">Papillibacter cinnamivorans DSM 12816</name>
    <dbReference type="NCBI Taxonomy" id="1122930"/>
    <lineage>
        <taxon>Bacteria</taxon>
        <taxon>Bacillati</taxon>
        <taxon>Bacillota</taxon>
        <taxon>Clostridia</taxon>
        <taxon>Eubacteriales</taxon>
        <taxon>Oscillospiraceae</taxon>
        <taxon>Papillibacter</taxon>
    </lineage>
</organism>
<dbReference type="GO" id="GO:0046872">
    <property type="term" value="F:metal ion binding"/>
    <property type="evidence" value="ECO:0007669"/>
    <property type="project" value="InterPro"/>
</dbReference>
<dbReference type="RefSeq" id="WP_084233914.1">
    <property type="nucleotide sequence ID" value="NZ_FWXW01000002.1"/>
</dbReference>
<dbReference type="AlphaFoldDB" id="A0A1W1ZS08"/>
<dbReference type="STRING" id="1122930.SAMN02745168_1310"/>
<sequence>MNHLMCRISGIQNKEHKTQLKNALDKIEGVGKVDVDLSAGTIEIKYNQPASENSIKDCIWESGFKIIGG</sequence>
<protein>
    <submittedName>
        <fullName evidence="1">Copper chaperone CopZ</fullName>
    </submittedName>
</protein>
<name>A0A1W1ZS08_9FIRM</name>
<accession>A0A1W1ZS08</accession>
<dbReference type="Proteomes" id="UP000192790">
    <property type="component" value="Unassembled WGS sequence"/>
</dbReference>